<evidence type="ECO:0000256" key="1">
    <source>
        <dbReference type="SAM" id="SignalP"/>
    </source>
</evidence>
<reference evidence="2" key="1">
    <citation type="journal article" date="2020" name="Stud. Mycol.">
        <title>101 Dothideomycetes genomes: a test case for predicting lifestyles and emergence of pathogens.</title>
        <authorList>
            <person name="Haridas S."/>
            <person name="Albert R."/>
            <person name="Binder M."/>
            <person name="Bloem J."/>
            <person name="Labutti K."/>
            <person name="Salamov A."/>
            <person name="Andreopoulos B."/>
            <person name="Baker S."/>
            <person name="Barry K."/>
            <person name="Bills G."/>
            <person name="Bluhm B."/>
            <person name="Cannon C."/>
            <person name="Castanera R."/>
            <person name="Culley D."/>
            <person name="Daum C."/>
            <person name="Ezra D."/>
            <person name="Gonzalez J."/>
            <person name="Henrissat B."/>
            <person name="Kuo A."/>
            <person name="Liang C."/>
            <person name="Lipzen A."/>
            <person name="Lutzoni F."/>
            <person name="Magnuson J."/>
            <person name="Mondo S."/>
            <person name="Nolan M."/>
            <person name="Ohm R."/>
            <person name="Pangilinan J."/>
            <person name="Park H.-J."/>
            <person name="Ramirez L."/>
            <person name="Alfaro M."/>
            <person name="Sun H."/>
            <person name="Tritt A."/>
            <person name="Yoshinaga Y."/>
            <person name="Zwiers L.-H."/>
            <person name="Turgeon B."/>
            <person name="Goodwin S."/>
            <person name="Spatafora J."/>
            <person name="Crous P."/>
            <person name="Grigoriev I."/>
        </authorList>
    </citation>
    <scope>NUCLEOTIDE SEQUENCE</scope>
    <source>
        <strain evidence="2">CBS 269.34</strain>
    </source>
</reference>
<feature type="signal peptide" evidence="1">
    <location>
        <begin position="1"/>
        <end position="26"/>
    </location>
</feature>
<accession>A0A6A6R7W5</accession>
<evidence type="ECO:0000313" key="2">
    <source>
        <dbReference type="EMBL" id="KAF2500472.1"/>
    </source>
</evidence>
<organism evidence="2 3">
    <name type="scientific">Lophium mytilinum</name>
    <dbReference type="NCBI Taxonomy" id="390894"/>
    <lineage>
        <taxon>Eukaryota</taxon>
        <taxon>Fungi</taxon>
        <taxon>Dikarya</taxon>
        <taxon>Ascomycota</taxon>
        <taxon>Pezizomycotina</taxon>
        <taxon>Dothideomycetes</taxon>
        <taxon>Pleosporomycetidae</taxon>
        <taxon>Mytilinidiales</taxon>
        <taxon>Mytilinidiaceae</taxon>
        <taxon>Lophium</taxon>
    </lineage>
</organism>
<sequence>MATLILIGGNVKISSVSLVLWMGVYTLECGMPGENLPQLTHGGHRFNIEHHAAYRTVPEPDADLQHIHHISRLLHYTFTAYMGMAARVVACGWVCWVLSRTSVTTVESVTPIFLSVDGANRSHACAAALICLSWGSQVVLTIEFDVAGRQSPGVRRRVLRQNISAMFGGSPVLHCTYTQEFGTRSDSSSLGNLPRRLNEVWHLCTPG</sequence>
<keyword evidence="3" id="KW-1185">Reference proteome</keyword>
<name>A0A6A6R7W5_9PEZI</name>
<dbReference type="Proteomes" id="UP000799750">
    <property type="component" value="Unassembled WGS sequence"/>
</dbReference>
<gene>
    <name evidence="2" type="ORF">BU16DRAFT_247838</name>
</gene>
<proteinExistence type="predicted"/>
<dbReference type="EMBL" id="MU004183">
    <property type="protein sequence ID" value="KAF2500472.1"/>
    <property type="molecule type" value="Genomic_DNA"/>
</dbReference>
<protein>
    <submittedName>
        <fullName evidence="2">Uncharacterized protein</fullName>
    </submittedName>
</protein>
<evidence type="ECO:0000313" key="3">
    <source>
        <dbReference type="Proteomes" id="UP000799750"/>
    </source>
</evidence>
<dbReference type="AlphaFoldDB" id="A0A6A6R7W5"/>
<feature type="chain" id="PRO_5025410859" evidence="1">
    <location>
        <begin position="27"/>
        <end position="207"/>
    </location>
</feature>
<keyword evidence="1" id="KW-0732">Signal</keyword>